<feature type="region of interest" description="Disordered" evidence="1">
    <location>
        <begin position="1"/>
        <end position="37"/>
    </location>
</feature>
<dbReference type="EMBL" id="JANUGX010000019">
    <property type="protein sequence ID" value="MCS0590696.1"/>
    <property type="molecule type" value="Genomic_DNA"/>
</dbReference>
<name>A0ABT2A925_9BURK</name>
<evidence type="ECO:0000313" key="2">
    <source>
        <dbReference type="EMBL" id="MCS0590696.1"/>
    </source>
</evidence>
<protein>
    <recommendedName>
        <fullName evidence="4">Chemotaxis protein</fullName>
    </recommendedName>
</protein>
<dbReference type="Proteomes" id="UP001205560">
    <property type="component" value="Unassembled WGS sequence"/>
</dbReference>
<organism evidence="2 3">
    <name type="scientific">Massilia norwichensis</name>
    <dbReference type="NCBI Taxonomy" id="1442366"/>
    <lineage>
        <taxon>Bacteria</taxon>
        <taxon>Pseudomonadati</taxon>
        <taxon>Pseudomonadota</taxon>
        <taxon>Betaproteobacteria</taxon>
        <taxon>Burkholderiales</taxon>
        <taxon>Oxalobacteraceae</taxon>
        <taxon>Telluria group</taxon>
        <taxon>Massilia</taxon>
    </lineage>
</organism>
<keyword evidence="3" id="KW-1185">Reference proteome</keyword>
<feature type="region of interest" description="Disordered" evidence="1">
    <location>
        <begin position="133"/>
        <end position="155"/>
    </location>
</feature>
<dbReference type="RefSeq" id="WP_258846473.1">
    <property type="nucleotide sequence ID" value="NZ_JANUGX010000019.1"/>
</dbReference>
<accession>A0ABT2A925</accession>
<evidence type="ECO:0000256" key="1">
    <source>
        <dbReference type="SAM" id="MobiDB-lite"/>
    </source>
</evidence>
<sequence>MENEPSQDEATAAAPEVLNVTPAPTTADPDPPAPANLDDVIEQENRLDGLSALLGQVDSHVSAAYDKLLGASDDDTDAPYTSALAESKVEIDQAYELEAQANKIVQKEQLTNEDLETLESIIDDLDAKIDSATPLTFDPNEGSDDSLLQLDTLAH</sequence>
<proteinExistence type="predicted"/>
<comment type="caution">
    <text evidence="2">The sequence shown here is derived from an EMBL/GenBank/DDBJ whole genome shotgun (WGS) entry which is preliminary data.</text>
</comment>
<evidence type="ECO:0000313" key="3">
    <source>
        <dbReference type="Proteomes" id="UP001205560"/>
    </source>
</evidence>
<reference evidence="2 3" key="1">
    <citation type="submission" date="2022-08" db="EMBL/GenBank/DDBJ databases">
        <title>Reclassification of Massilia species as members of the genera Telluria, Duganella, Pseudoduganella, Mokoshia gen. nov. and Zemynaea gen. nov. using orthogonal and non-orthogonal genome-based approaches.</title>
        <authorList>
            <person name="Bowman J.P."/>
        </authorList>
    </citation>
    <scope>NUCLEOTIDE SEQUENCE [LARGE SCALE GENOMIC DNA]</scope>
    <source>
        <strain evidence="2 3">LMG 28164</strain>
    </source>
</reference>
<gene>
    <name evidence="2" type="ORF">NX782_15995</name>
</gene>
<evidence type="ECO:0008006" key="4">
    <source>
        <dbReference type="Google" id="ProtNLM"/>
    </source>
</evidence>